<dbReference type="InterPro" id="IPR011079">
    <property type="entry name" value="Ala_racemase_C"/>
</dbReference>
<dbReference type="GO" id="GO:0008784">
    <property type="term" value="F:alanine racemase activity"/>
    <property type="evidence" value="ECO:0007669"/>
    <property type="project" value="UniProtKB-UniRule"/>
</dbReference>
<dbReference type="PRINTS" id="PR00992">
    <property type="entry name" value="ALARACEMASE"/>
</dbReference>
<feature type="active site" description="Proton acceptor; specific for L-alanine" evidence="4">
    <location>
        <position position="261"/>
    </location>
</feature>
<dbReference type="InterPro" id="IPR009006">
    <property type="entry name" value="Ala_racemase/Decarboxylase_C"/>
</dbReference>
<feature type="binding site" evidence="4 6">
    <location>
        <position position="136"/>
    </location>
    <ligand>
        <name>substrate</name>
    </ligand>
</feature>
<comment type="function">
    <text evidence="4">Catalyzes the interconversion of L-alanine and D-alanine. May also act on other amino acids.</text>
</comment>
<dbReference type="PANTHER" id="PTHR30511:SF0">
    <property type="entry name" value="ALANINE RACEMASE, CATABOLIC-RELATED"/>
    <property type="match status" value="1"/>
</dbReference>
<gene>
    <name evidence="8" type="primary">alr</name>
    <name evidence="8" type="ORF">FYJ83_15330</name>
</gene>
<keyword evidence="9" id="KW-1185">Reference proteome</keyword>
<name>A0A6N7Y1W7_9FIRM</name>
<dbReference type="SMART" id="SM01005">
    <property type="entry name" value="Ala_racemase_C"/>
    <property type="match status" value="1"/>
</dbReference>
<dbReference type="InterPro" id="IPR000821">
    <property type="entry name" value="Ala_racemase"/>
</dbReference>
<dbReference type="SUPFAM" id="SSF50621">
    <property type="entry name" value="Alanine racemase C-terminal domain-like"/>
    <property type="match status" value="1"/>
</dbReference>
<keyword evidence="3 4" id="KW-0413">Isomerase</keyword>
<evidence type="ECO:0000256" key="5">
    <source>
        <dbReference type="PIRSR" id="PIRSR600821-50"/>
    </source>
</evidence>
<dbReference type="PROSITE" id="PS00395">
    <property type="entry name" value="ALANINE_RACEMASE"/>
    <property type="match status" value="1"/>
</dbReference>
<dbReference type="EMBL" id="VUNQ01000045">
    <property type="protein sequence ID" value="MSU02834.1"/>
    <property type="molecule type" value="Genomic_DNA"/>
</dbReference>
<evidence type="ECO:0000313" key="9">
    <source>
        <dbReference type="Proteomes" id="UP000469523"/>
    </source>
</evidence>
<dbReference type="InterPro" id="IPR029066">
    <property type="entry name" value="PLP-binding_barrel"/>
</dbReference>
<comment type="cofactor">
    <cofactor evidence="1 4 5">
        <name>pyridoxal 5'-phosphate</name>
        <dbReference type="ChEBI" id="CHEBI:597326"/>
    </cofactor>
</comment>
<evidence type="ECO:0000256" key="4">
    <source>
        <dbReference type="HAMAP-Rule" id="MF_01201"/>
    </source>
</evidence>
<feature type="active site" description="Proton acceptor; specific for D-alanine" evidence="4">
    <location>
        <position position="38"/>
    </location>
</feature>
<feature type="domain" description="Alanine racemase C-terminal" evidence="7">
    <location>
        <begin position="240"/>
        <end position="368"/>
    </location>
</feature>
<dbReference type="UniPathway" id="UPA00042">
    <property type="reaction ID" value="UER00497"/>
</dbReference>
<keyword evidence="2 4" id="KW-0663">Pyridoxal phosphate</keyword>
<dbReference type="Pfam" id="PF01168">
    <property type="entry name" value="Ala_racemase_N"/>
    <property type="match status" value="1"/>
</dbReference>
<dbReference type="AlphaFoldDB" id="A0A6N7Y1W7"/>
<evidence type="ECO:0000256" key="3">
    <source>
        <dbReference type="ARBA" id="ARBA00023235"/>
    </source>
</evidence>
<dbReference type="Gene3D" id="3.20.20.10">
    <property type="entry name" value="Alanine racemase"/>
    <property type="match status" value="1"/>
</dbReference>
<dbReference type="RefSeq" id="WP_154442040.1">
    <property type="nucleotide sequence ID" value="NZ_VUNQ01000045.1"/>
</dbReference>
<dbReference type="FunFam" id="3.20.20.10:FF:000002">
    <property type="entry name" value="Alanine racemase"/>
    <property type="match status" value="1"/>
</dbReference>
<dbReference type="SUPFAM" id="SSF51419">
    <property type="entry name" value="PLP-binding barrel"/>
    <property type="match status" value="1"/>
</dbReference>
<evidence type="ECO:0000313" key="8">
    <source>
        <dbReference type="EMBL" id="MSU02834.1"/>
    </source>
</evidence>
<proteinExistence type="inferred from homology"/>
<accession>A0A6N7Y1W7</accession>
<sequence length="381" mass="43248">MELLRDTFLEVNLDNLIYNIKSIRNMVGKNVAIASVVKANGYGHGANSIAKDLMENGSDLLAVATLNEALDLRKNFPRYPIFIMGFTPDRLLEYVVKYNIIQSIFSYNQAKVLDGYGIKYNKKTIVHIKYDTGFNRLGFRDSKESIDEIEKICKLPNINVEGMFSHLALTNKDEDEKQYNRFKNAIKELNNRGISFKYTHIEDSISAVDYPEFRMNMIRPGAIIYGIKGFHHNSLDIKQVLKFKTKIYNIRKINKGEGVSYDFLWKAERDSIIGTMPFGYADGYPRNLRDKGYVMVNGQKAPIIGVICMDQCMVDLTDVGKVSEGEEAIIYGDGTDGSLNIHNAALLGETNKNEIISKISMRVPRIYIRDGKIVDIIDYIG</sequence>
<comment type="pathway">
    <text evidence="4">Amino-acid biosynthesis; D-alanine biosynthesis; D-alanine from L-alanine: step 1/1.</text>
</comment>
<feature type="binding site" evidence="4 6">
    <location>
        <position position="309"/>
    </location>
    <ligand>
        <name>substrate</name>
    </ligand>
</feature>
<evidence type="ECO:0000256" key="1">
    <source>
        <dbReference type="ARBA" id="ARBA00001933"/>
    </source>
</evidence>
<protein>
    <recommendedName>
        <fullName evidence="4">Alanine racemase</fullName>
        <ecNumber evidence="4">5.1.1.1</ecNumber>
    </recommendedName>
</protein>
<dbReference type="Gene3D" id="2.40.37.10">
    <property type="entry name" value="Lyase, Ornithine Decarboxylase, Chain A, domain 1"/>
    <property type="match status" value="1"/>
</dbReference>
<dbReference type="NCBIfam" id="TIGR00492">
    <property type="entry name" value="alr"/>
    <property type="match status" value="1"/>
</dbReference>
<dbReference type="EC" id="5.1.1.1" evidence="4"/>
<dbReference type="Proteomes" id="UP000469523">
    <property type="component" value="Unassembled WGS sequence"/>
</dbReference>
<dbReference type="PANTHER" id="PTHR30511">
    <property type="entry name" value="ALANINE RACEMASE"/>
    <property type="match status" value="1"/>
</dbReference>
<dbReference type="GO" id="GO:0030170">
    <property type="term" value="F:pyridoxal phosphate binding"/>
    <property type="evidence" value="ECO:0007669"/>
    <property type="project" value="UniProtKB-UniRule"/>
</dbReference>
<organism evidence="8 9">
    <name type="scientific">Tissierella pigra</name>
    <dbReference type="NCBI Taxonomy" id="2607614"/>
    <lineage>
        <taxon>Bacteria</taxon>
        <taxon>Bacillati</taxon>
        <taxon>Bacillota</taxon>
        <taxon>Tissierellia</taxon>
        <taxon>Tissierellales</taxon>
        <taxon>Tissierellaceae</taxon>
        <taxon>Tissierella</taxon>
    </lineage>
</organism>
<feature type="modified residue" description="N6-(pyridoxal phosphate)lysine" evidence="4 5">
    <location>
        <position position="38"/>
    </location>
</feature>
<dbReference type="HAMAP" id="MF_01201">
    <property type="entry name" value="Ala_racemase"/>
    <property type="match status" value="1"/>
</dbReference>
<evidence type="ECO:0000256" key="2">
    <source>
        <dbReference type="ARBA" id="ARBA00022898"/>
    </source>
</evidence>
<comment type="catalytic activity">
    <reaction evidence="4">
        <text>L-alanine = D-alanine</text>
        <dbReference type="Rhea" id="RHEA:20249"/>
        <dbReference type="ChEBI" id="CHEBI:57416"/>
        <dbReference type="ChEBI" id="CHEBI:57972"/>
        <dbReference type="EC" id="5.1.1.1"/>
    </reaction>
</comment>
<comment type="similarity">
    <text evidence="4">Belongs to the alanine racemase family.</text>
</comment>
<evidence type="ECO:0000259" key="7">
    <source>
        <dbReference type="SMART" id="SM01005"/>
    </source>
</evidence>
<dbReference type="GO" id="GO:0005829">
    <property type="term" value="C:cytosol"/>
    <property type="evidence" value="ECO:0007669"/>
    <property type="project" value="TreeGrafter"/>
</dbReference>
<evidence type="ECO:0000256" key="6">
    <source>
        <dbReference type="PIRSR" id="PIRSR600821-52"/>
    </source>
</evidence>
<dbReference type="CDD" id="cd00430">
    <property type="entry name" value="PLPDE_III_AR"/>
    <property type="match status" value="1"/>
</dbReference>
<dbReference type="InterPro" id="IPR020622">
    <property type="entry name" value="Ala_racemase_pyridoxalP-BS"/>
</dbReference>
<dbReference type="Pfam" id="PF00842">
    <property type="entry name" value="Ala_racemase_C"/>
    <property type="match status" value="1"/>
</dbReference>
<comment type="caution">
    <text evidence="8">The sequence shown here is derived from an EMBL/GenBank/DDBJ whole genome shotgun (WGS) entry which is preliminary data.</text>
</comment>
<dbReference type="GO" id="GO:0030632">
    <property type="term" value="P:D-alanine biosynthetic process"/>
    <property type="evidence" value="ECO:0007669"/>
    <property type="project" value="UniProtKB-UniRule"/>
</dbReference>
<dbReference type="GO" id="GO:0009252">
    <property type="term" value="P:peptidoglycan biosynthetic process"/>
    <property type="evidence" value="ECO:0007669"/>
    <property type="project" value="TreeGrafter"/>
</dbReference>
<reference evidence="8 9" key="1">
    <citation type="submission" date="2019-09" db="EMBL/GenBank/DDBJ databases">
        <title>In-depth cultivation of the pig gut microbiome towards novel bacterial diversity and tailored functional studies.</title>
        <authorList>
            <person name="Wylensek D."/>
            <person name="Hitch T.C.A."/>
            <person name="Clavel T."/>
        </authorList>
    </citation>
    <scope>NUCLEOTIDE SEQUENCE [LARGE SCALE GENOMIC DNA]</scope>
    <source>
        <strain evidence="8 9">WCA3-693-APC-4?</strain>
    </source>
</reference>
<dbReference type="InterPro" id="IPR001608">
    <property type="entry name" value="Ala_racemase_N"/>
</dbReference>